<keyword evidence="4" id="KW-1185">Reference proteome</keyword>
<evidence type="ECO:0000313" key="4">
    <source>
        <dbReference type="Proteomes" id="UP000190539"/>
    </source>
</evidence>
<evidence type="ECO:0000313" key="3">
    <source>
        <dbReference type="EMBL" id="OON72344.1"/>
    </source>
</evidence>
<evidence type="ECO:0000256" key="1">
    <source>
        <dbReference type="SAM" id="MobiDB-lite"/>
    </source>
</evidence>
<dbReference type="OrthoDB" id="4323652at2"/>
<comment type="caution">
    <text evidence="3">The sequence shown here is derived from an EMBL/GenBank/DDBJ whole genome shotgun (WGS) entry which is preliminary data.</text>
</comment>
<feature type="domain" description="DUF397" evidence="2">
    <location>
        <begin position="13"/>
        <end position="66"/>
    </location>
</feature>
<dbReference type="InterPro" id="IPR007278">
    <property type="entry name" value="DUF397"/>
</dbReference>
<organism evidence="3 4">
    <name type="scientific">Streptomyces tsukubensis</name>
    <dbReference type="NCBI Taxonomy" id="83656"/>
    <lineage>
        <taxon>Bacteria</taxon>
        <taxon>Bacillati</taxon>
        <taxon>Actinomycetota</taxon>
        <taxon>Actinomycetes</taxon>
        <taxon>Kitasatosporales</taxon>
        <taxon>Streptomycetaceae</taxon>
        <taxon>Streptomyces</taxon>
    </lineage>
</organism>
<dbReference type="EMBL" id="MVFC01000039">
    <property type="protein sequence ID" value="OON72344.1"/>
    <property type="molecule type" value="Genomic_DNA"/>
</dbReference>
<evidence type="ECO:0000259" key="2">
    <source>
        <dbReference type="Pfam" id="PF04149"/>
    </source>
</evidence>
<accession>A0A1V4A1X0</accession>
<sequence length="72" mass="7868">MNAHSNNGRPNGQWFKSSYSSEGGTDCVEACPYPGAVHIRDSKQNAEDGARLTFPLAAWTSFTRQVTRHPSA</sequence>
<dbReference type="STRING" id="83656.B1H18_29980"/>
<name>A0A1V4A1X0_9ACTN</name>
<dbReference type="RefSeq" id="WP_077973577.1">
    <property type="nucleotide sequence ID" value="NZ_CP045178.1"/>
</dbReference>
<feature type="region of interest" description="Disordered" evidence="1">
    <location>
        <begin position="1"/>
        <end position="24"/>
    </location>
</feature>
<protein>
    <recommendedName>
        <fullName evidence="2">DUF397 domain-containing protein</fullName>
    </recommendedName>
</protein>
<dbReference type="AlphaFoldDB" id="A0A1V4A1X0"/>
<gene>
    <name evidence="3" type="ORF">B1H18_29980</name>
</gene>
<feature type="compositionally biased region" description="Polar residues" evidence="1">
    <location>
        <begin position="1"/>
        <end position="23"/>
    </location>
</feature>
<dbReference type="Pfam" id="PF04149">
    <property type="entry name" value="DUF397"/>
    <property type="match status" value="1"/>
</dbReference>
<proteinExistence type="predicted"/>
<reference evidence="3 4" key="1">
    <citation type="submission" date="2017-02" db="EMBL/GenBank/DDBJ databases">
        <title>Draft Genome Sequence of Streptomyces tsukubaensis F601, a Producer of the immunosuppressant tacrolimus FK506.</title>
        <authorList>
            <person name="Zong G."/>
            <person name="Zhong C."/>
            <person name="Fu J."/>
            <person name="Qin R."/>
            <person name="Cao G."/>
        </authorList>
    </citation>
    <scope>NUCLEOTIDE SEQUENCE [LARGE SCALE GENOMIC DNA]</scope>
    <source>
        <strain evidence="3 4">F601</strain>
    </source>
</reference>
<dbReference type="Proteomes" id="UP000190539">
    <property type="component" value="Unassembled WGS sequence"/>
</dbReference>